<dbReference type="GO" id="GO:0050308">
    <property type="term" value="F:sugar-phosphatase activity"/>
    <property type="evidence" value="ECO:0007669"/>
    <property type="project" value="TreeGrafter"/>
</dbReference>
<dbReference type="PANTHER" id="PTHR43481:SF4">
    <property type="entry name" value="GLYCEROL-1-PHOSPHATE PHOSPHOHYDROLASE 1-RELATED"/>
    <property type="match status" value="1"/>
</dbReference>
<dbReference type="CDD" id="cd07505">
    <property type="entry name" value="HAD_BPGM-like"/>
    <property type="match status" value="1"/>
</dbReference>
<dbReference type="SFLD" id="SFLDS00003">
    <property type="entry name" value="Haloacid_Dehalogenase"/>
    <property type="match status" value="1"/>
</dbReference>
<keyword evidence="2" id="KW-1185">Reference proteome</keyword>
<dbReference type="NCBIfam" id="TIGR01509">
    <property type="entry name" value="HAD-SF-IA-v3"/>
    <property type="match status" value="1"/>
</dbReference>
<sequence>MNQQHSLPAAVLWDLDGTLIDSEPFWFASERALAARFGATWSDADAHAQIGAELTVTARSLRDAGVDLPVPDIIELLVAEVAEKVRTSAPWNADARALLERVVAAGIPCALVTMSYSRLAQAFLATAPDAFAVVVTGDRVAHGKPHPEPYLTAAAELGVPIAQCVAVEDSPTGVASALAAGARTVGVERIVPLDPRPGLARVRSLEGLGPEDLLTVHDHGRPARS</sequence>
<dbReference type="SUPFAM" id="SSF56784">
    <property type="entry name" value="HAD-like"/>
    <property type="match status" value="1"/>
</dbReference>
<dbReference type="SFLD" id="SFLDG01129">
    <property type="entry name" value="C1.5:_HAD__Beta-PGM__Phosphata"/>
    <property type="match status" value="1"/>
</dbReference>
<dbReference type="PANTHER" id="PTHR43481">
    <property type="entry name" value="FRUCTOSE-1-PHOSPHATE PHOSPHATASE"/>
    <property type="match status" value="1"/>
</dbReference>
<gene>
    <name evidence="1" type="ORF">Dac01nite_12050</name>
</gene>
<reference evidence="1" key="1">
    <citation type="submission" date="2021-01" db="EMBL/GenBank/DDBJ databases">
        <title>Whole genome shotgun sequence of Demequina activiva NBRC 110675.</title>
        <authorList>
            <person name="Komaki H."/>
            <person name="Tamura T."/>
        </authorList>
    </citation>
    <scope>NUCLEOTIDE SEQUENCE</scope>
    <source>
        <strain evidence="1">NBRC 110675</strain>
    </source>
</reference>
<dbReference type="Pfam" id="PF00702">
    <property type="entry name" value="Hydrolase"/>
    <property type="match status" value="1"/>
</dbReference>
<organism evidence="1 2">
    <name type="scientific">Demequina activiva</name>
    <dbReference type="NCBI Taxonomy" id="1582364"/>
    <lineage>
        <taxon>Bacteria</taxon>
        <taxon>Bacillati</taxon>
        <taxon>Actinomycetota</taxon>
        <taxon>Actinomycetes</taxon>
        <taxon>Micrococcales</taxon>
        <taxon>Demequinaceae</taxon>
        <taxon>Demequina</taxon>
    </lineage>
</organism>
<dbReference type="InterPro" id="IPR023198">
    <property type="entry name" value="PGP-like_dom2"/>
</dbReference>
<dbReference type="InterPro" id="IPR051806">
    <property type="entry name" value="HAD-like_SPP"/>
</dbReference>
<dbReference type="Proteomes" id="UP000652354">
    <property type="component" value="Unassembled WGS sequence"/>
</dbReference>
<dbReference type="InterPro" id="IPR023214">
    <property type="entry name" value="HAD_sf"/>
</dbReference>
<evidence type="ECO:0000313" key="2">
    <source>
        <dbReference type="Proteomes" id="UP000652354"/>
    </source>
</evidence>
<name>A0A919Q543_9MICO</name>
<dbReference type="RefSeq" id="WP_239066542.1">
    <property type="nucleotide sequence ID" value="NZ_BONR01000002.1"/>
</dbReference>
<dbReference type="EMBL" id="BONR01000002">
    <property type="protein sequence ID" value="GIG54453.1"/>
    <property type="molecule type" value="Genomic_DNA"/>
</dbReference>
<dbReference type="Gene3D" id="1.10.150.240">
    <property type="entry name" value="Putative phosphatase, domain 2"/>
    <property type="match status" value="1"/>
</dbReference>
<dbReference type="InterPro" id="IPR006439">
    <property type="entry name" value="HAD-SF_hydro_IA"/>
</dbReference>
<dbReference type="InterPro" id="IPR036412">
    <property type="entry name" value="HAD-like_sf"/>
</dbReference>
<comment type="caution">
    <text evidence="1">The sequence shown here is derived from an EMBL/GenBank/DDBJ whole genome shotgun (WGS) entry which is preliminary data.</text>
</comment>
<dbReference type="Gene3D" id="3.40.50.1000">
    <property type="entry name" value="HAD superfamily/HAD-like"/>
    <property type="match status" value="1"/>
</dbReference>
<proteinExistence type="predicted"/>
<dbReference type="AlphaFoldDB" id="A0A919Q543"/>
<protein>
    <submittedName>
        <fullName evidence="1">Phosphoglycolate phosphatase</fullName>
    </submittedName>
</protein>
<evidence type="ECO:0000313" key="1">
    <source>
        <dbReference type="EMBL" id="GIG54453.1"/>
    </source>
</evidence>
<accession>A0A919Q543</accession>